<dbReference type="RefSeq" id="YP_010050859.1">
    <property type="nucleotide sequence ID" value="NC_054434.1"/>
</dbReference>
<gene>
    <name evidence="1" type="primary">70</name>
    <name evidence="1" type="ORF">SEA_CATFISH_70</name>
</gene>
<sequence length="43" mass="4674">MRSIVVDAPEVHILKLVRLAGEEGVSVRDLASRKFADLLAGIE</sequence>
<name>A0A385D0P6_9CAUD</name>
<dbReference type="KEGG" id="vg:63911596"/>
<evidence type="ECO:0000313" key="2">
    <source>
        <dbReference type="Proteomes" id="UP000264051"/>
    </source>
</evidence>
<protein>
    <submittedName>
        <fullName evidence="1">Ribbon-helix-helix DNA binding domain protein</fullName>
    </submittedName>
</protein>
<organism evidence="1 2">
    <name type="scientific">Gordonia phage Catfish</name>
    <dbReference type="NCBI Taxonomy" id="2301538"/>
    <lineage>
        <taxon>Viruses</taxon>
        <taxon>Duplodnaviria</taxon>
        <taxon>Heunggongvirae</taxon>
        <taxon>Uroviricota</taxon>
        <taxon>Caudoviricetes</taxon>
        <taxon>Ruthgordonvirinae</taxon>
        <taxon>Catfishvirus</taxon>
        <taxon>Catfishvirus catfish</taxon>
    </lineage>
</organism>
<reference evidence="2" key="1">
    <citation type="submission" date="2018-07" db="EMBL/GenBank/DDBJ databases">
        <authorList>
            <person name="Byford A.D."/>
            <person name="Nguyen L.Q."/>
            <person name="Alvarez I.A."/>
            <person name="Bhandari M."/>
            <person name="Desselle J.R."/>
            <person name="Duong Q.-N.N."/>
            <person name="Dupree A.F."/>
            <person name="Feroben K.E."/>
            <person name="Garrison M.E."/>
            <person name="Higginbotham J.L."/>
            <person name="Hunter C.W."/>
            <person name="Knight B.A."/>
            <person name="Lee J.A."/>
            <person name="Lewis I.C."/>
            <person name="Long E.L."/>
            <person name="Rimal A."/>
            <person name="Sinnasone S."/>
            <person name="Tandukar J."/>
            <person name="Willis C.E."/>
            <person name="Nguyen A.V."/>
            <person name="Hancock A.M."/>
            <person name="Dicus A.P."/>
            <person name="Gallien G.E."/>
            <person name="Weidemeier A.M.D."/>
            <person name="Gissendanner C.R."/>
            <person name="Findley A.M."/>
            <person name="Bollivar D.W."/>
            <person name="Garlena R.A."/>
            <person name="Russell D.A."/>
            <person name="Pope W.H."/>
            <person name="Jacobs-Sera D."/>
            <person name="Hatfull G.F."/>
        </authorList>
    </citation>
    <scope>NUCLEOTIDE SEQUENCE [LARGE SCALE GENOMIC DNA]</scope>
</reference>
<dbReference type="EMBL" id="MH697580">
    <property type="protein sequence ID" value="AXQ51906.1"/>
    <property type="molecule type" value="Genomic_DNA"/>
</dbReference>
<accession>A0A385D0P6</accession>
<dbReference type="GeneID" id="63911596"/>
<proteinExistence type="predicted"/>
<keyword evidence="2" id="KW-1185">Reference proteome</keyword>
<evidence type="ECO:0000313" key="1">
    <source>
        <dbReference type="EMBL" id="AXQ51906.1"/>
    </source>
</evidence>
<dbReference type="Proteomes" id="UP000264051">
    <property type="component" value="Segment"/>
</dbReference>